<keyword evidence="3" id="KW-1185">Reference proteome</keyword>
<dbReference type="GO" id="GO:0010212">
    <property type="term" value="P:response to ionizing radiation"/>
    <property type="evidence" value="ECO:0007669"/>
    <property type="project" value="TreeGrafter"/>
</dbReference>
<dbReference type="SUPFAM" id="SSF50249">
    <property type="entry name" value="Nucleic acid-binding proteins"/>
    <property type="match status" value="3"/>
</dbReference>
<keyword evidence="2" id="KW-0347">Helicase</keyword>
<evidence type="ECO:0000313" key="2">
    <source>
        <dbReference type="EMBL" id="ABS56612.1"/>
    </source>
</evidence>
<accession>A7IA51</accession>
<gene>
    <name evidence="2" type="ordered locus">Mboo_2098</name>
</gene>
<dbReference type="InterPro" id="IPR051231">
    <property type="entry name" value="SOSS-B"/>
</dbReference>
<dbReference type="Proteomes" id="UP000002408">
    <property type="component" value="Chromosome"/>
</dbReference>
<dbReference type="GO" id="GO:0000724">
    <property type="term" value="P:double-strand break repair via homologous recombination"/>
    <property type="evidence" value="ECO:0007669"/>
    <property type="project" value="TreeGrafter"/>
</dbReference>
<dbReference type="AlphaFoldDB" id="A7IA51"/>
<keyword evidence="2" id="KW-0067">ATP-binding</keyword>
<evidence type="ECO:0000313" key="3">
    <source>
        <dbReference type="Proteomes" id="UP000002408"/>
    </source>
</evidence>
<dbReference type="GeneID" id="5410632"/>
<dbReference type="GO" id="GO:0003677">
    <property type="term" value="F:DNA binding"/>
    <property type="evidence" value="ECO:0007669"/>
    <property type="project" value="UniProtKB-KW"/>
</dbReference>
<dbReference type="RefSeq" id="WP_012107668.1">
    <property type="nucleotide sequence ID" value="NC_009712.1"/>
</dbReference>
<keyword evidence="2" id="KW-0378">Hydrolase</keyword>
<dbReference type="HOGENOM" id="CLU_043913_0_0_2"/>
<dbReference type="CDD" id="cd04491">
    <property type="entry name" value="SoSSB_OBF"/>
    <property type="match status" value="2"/>
</dbReference>
<reference evidence="3" key="1">
    <citation type="journal article" date="2015" name="Microbiology">
        <title>Genome of Methanoregula boonei 6A8 reveals adaptations to oligotrophic peatland environments.</title>
        <authorList>
            <person name="Braeuer S."/>
            <person name="Cadillo-Quiroz H."/>
            <person name="Kyrpides N."/>
            <person name="Woyke T."/>
            <person name="Goodwin L."/>
            <person name="Detter C."/>
            <person name="Podell S."/>
            <person name="Yavitt J.B."/>
            <person name="Zinder S.H."/>
        </authorList>
    </citation>
    <scope>NUCLEOTIDE SEQUENCE [LARGE SCALE GENOMIC DNA]</scope>
    <source>
        <strain evidence="3">DSM 21154 / JCM 14090 / 6A8</strain>
    </source>
</reference>
<dbReference type="PANTHER" id="PTHR13356:SF0">
    <property type="entry name" value="SOSS COMPLEX SUBUNIT B HOMOLOG"/>
    <property type="match status" value="1"/>
</dbReference>
<dbReference type="GO" id="GO:0004386">
    <property type="term" value="F:helicase activity"/>
    <property type="evidence" value="ECO:0007669"/>
    <property type="project" value="UniProtKB-KW"/>
</dbReference>
<dbReference type="PANTHER" id="PTHR13356">
    <property type="entry name" value="OB FOLD NUCLEIC ACID BINDING PROTEIN-RELATED"/>
    <property type="match status" value="1"/>
</dbReference>
<keyword evidence="2" id="KW-0547">Nucleotide-binding</keyword>
<dbReference type="eggNOG" id="arCOG01510">
    <property type="taxonomic scope" value="Archaea"/>
</dbReference>
<organism evidence="2 3">
    <name type="scientific">Methanoregula boonei (strain DSM 21154 / JCM 14090 / 6A8)</name>
    <dbReference type="NCBI Taxonomy" id="456442"/>
    <lineage>
        <taxon>Archaea</taxon>
        <taxon>Methanobacteriati</taxon>
        <taxon>Methanobacteriota</taxon>
        <taxon>Stenosarchaea group</taxon>
        <taxon>Methanomicrobia</taxon>
        <taxon>Methanomicrobiales</taxon>
        <taxon>Methanoregulaceae</taxon>
        <taxon>Methanoregula</taxon>
    </lineage>
</organism>
<dbReference type="KEGG" id="mbn:Mboo_2098"/>
<evidence type="ECO:0000256" key="1">
    <source>
        <dbReference type="ARBA" id="ARBA00023125"/>
    </source>
</evidence>
<sequence length="435" mass="46691">MVLFHYALVDDLISKEEFERRVEEKIEECGDLLDEPTAAMLVVGALGRQHVKIRALSGKSSLFCFFARVIDKTEPKEFDRKDGEKGWVATLLVGDETGTTRVVLWDERAGAVLEIAIGDVLEVIGRHPGKSMHEIYALALRKATCEITCTATVGMSGTGLSSEPVDLEAILIGAEMPRSFTRRDGTTGEMRECLIGDAEGTARLVAWAPDHLMGIPPGSTVHIHGAKPDRRAEGRAYSIDETSTVNLSDSTVTIPFTPLGSVADAGQYSVTGEVKAAQEPRAFTTKSGNPSWVRNIRISDGTEELAVVLWGELALQPLRSGDRVEIYHGSARAGRFGGIELGVGRGSVFRLPQEARREITFTGTIIPGNGGTFIDNGTERYLITGEYQPGAEIAVTGVLAGSRIIPATAVPAGKTPKELAGRLAALIARIDAPRT</sequence>
<dbReference type="InterPro" id="IPR012340">
    <property type="entry name" value="NA-bd_OB-fold"/>
</dbReference>
<protein>
    <submittedName>
        <fullName evidence="2">Nucleic acid binding, OB-fold, tRNA/helicase-type</fullName>
    </submittedName>
</protein>
<dbReference type="OrthoDB" id="6262at2157"/>
<name>A7IA51_METB6</name>
<dbReference type="EMBL" id="CP000780">
    <property type="protein sequence ID" value="ABS56612.1"/>
    <property type="molecule type" value="Genomic_DNA"/>
</dbReference>
<keyword evidence="1" id="KW-0238">DNA-binding</keyword>
<dbReference type="STRING" id="456442.Mboo_2098"/>
<dbReference type="Gene3D" id="2.40.50.140">
    <property type="entry name" value="Nucleic acid-binding proteins"/>
    <property type="match status" value="3"/>
</dbReference>
<proteinExistence type="predicted"/>